<evidence type="ECO:0000256" key="3">
    <source>
        <dbReference type="ARBA" id="ARBA00022692"/>
    </source>
</evidence>
<evidence type="ECO:0000259" key="7">
    <source>
        <dbReference type="Pfam" id="PF04138"/>
    </source>
</evidence>
<evidence type="ECO:0000313" key="8">
    <source>
        <dbReference type="EMBL" id="GAL37584.1"/>
    </source>
</evidence>
<reference evidence="8 9" key="1">
    <citation type="submission" date="2014-09" db="EMBL/GenBank/DDBJ databases">
        <title>Vibrio maritimus JCM 19240. (C210) whole genome shotgun sequence.</title>
        <authorList>
            <person name="Sawabe T."/>
            <person name="Meirelles P."/>
            <person name="Nakanishi M."/>
            <person name="Sayaka M."/>
            <person name="Hattori M."/>
            <person name="Ohkuma M."/>
        </authorList>
    </citation>
    <scope>NUCLEOTIDE SEQUENCE [LARGE SCALE GENOMIC DNA]</scope>
    <source>
        <strain evidence="8 9">JCM 19240</strain>
    </source>
</reference>
<protein>
    <recommendedName>
        <fullName evidence="7">GtrA/DPMS transmembrane domain-containing protein</fullName>
    </recommendedName>
</protein>
<keyword evidence="5 6" id="KW-0472">Membrane</keyword>
<evidence type="ECO:0000256" key="2">
    <source>
        <dbReference type="ARBA" id="ARBA00009399"/>
    </source>
</evidence>
<comment type="caution">
    <text evidence="8">The sequence shown here is derived from an EMBL/GenBank/DDBJ whole genome shotgun (WGS) entry which is preliminary data.</text>
</comment>
<feature type="transmembrane region" description="Helical" evidence="6">
    <location>
        <begin position="47"/>
        <end position="70"/>
    </location>
</feature>
<dbReference type="GO" id="GO:0000271">
    <property type="term" value="P:polysaccharide biosynthetic process"/>
    <property type="evidence" value="ECO:0007669"/>
    <property type="project" value="InterPro"/>
</dbReference>
<organism evidence="8 9">
    <name type="scientific">Vibrio maritimus</name>
    <dbReference type="NCBI Taxonomy" id="990268"/>
    <lineage>
        <taxon>Bacteria</taxon>
        <taxon>Pseudomonadati</taxon>
        <taxon>Pseudomonadota</taxon>
        <taxon>Gammaproteobacteria</taxon>
        <taxon>Vibrionales</taxon>
        <taxon>Vibrionaceae</taxon>
        <taxon>Vibrio</taxon>
    </lineage>
</organism>
<keyword evidence="3 6" id="KW-0812">Transmembrane</keyword>
<keyword evidence="9" id="KW-1185">Reference proteome</keyword>
<feature type="transmembrane region" description="Helical" evidence="6">
    <location>
        <begin position="20"/>
        <end position="41"/>
    </location>
</feature>
<comment type="similarity">
    <text evidence="2">Belongs to the GtrA family.</text>
</comment>
<evidence type="ECO:0000256" key="6">
    <source>
        <dbReference type="SAM" id="Phobius"/>
    </source>
</evidence>
<reference evidence="8 9" key="2">
    <citation type="submission" date="2014-09" db="EMBL/GenBank/DDBJ databases">
        <authorList>
            <consortium name="NBRP consortium"/>
            <person name="Sawabe T."/>
            <person name="Meirelles P."/>
            <person name="Nakanishi M."/>
            <person name="Sayaka M."/>
            <person name="Hattori M."/>
            <person name="Ohkuma M."/>
        </authorList>
    </citation>
    <scope>NUCLEOTIDE SEQUENCE [LARGE SCALE GENOMIC DNA]</scope>
    <source>
        <strain evidence="8 9">JCM 19240</strain>
    </source>
</reference>
<evidence type="ECO:0000256" key="4">
    <source>
        <dbReference type="ARBA" id="ARBA00022989"/>
    </source>
</evidence>
<evidence type="ECO:0000313" key="9">
    <source>
        <dbReference type="Proteomes" id="UP000029224"/>
    </source>
</evidence>
<name>A0A090TFR0_9VIBR</name>
<dbReference type="EMBL" id="BBMT01000018">
    <property type="protein sequence ID" value="GAL37584.1"/>
    <property type="molecule type" value="Genomic_DNA"/>
</dbReference>
<accession>A0A090TFR0</accession>
<comment type="subcellular location">
    <subcellularLocation>
        <location evidence="1">Membrane</location>
        <topology evidence="1">Multi-pass membrane protein</topology>
    </subcellularLocation>
</comment>
<feature type="domain" description="GtrA/DPMS transmembrane" evidence="7">
    <location>
        <begin position="19"/>
        <end position="129"/>
    </location>
</feature>
<evidence type="ECO:0000256" key="1">
    <source>
        <dbReference type="ARBA" id="ARBA00004141"/>
    </source>
</evidence>
<dbReference type="Proteomes" id="UP000029224">
    <property type="component" value="Unassembled WGS sequence"/>
</dbReference>
<keyword evidence="4 6" id="KW-1133">Transmembrane helix</keyword>
<dbReference type="InterPro" id="IPR051401">
    <property type="entry name" value="GtrA_CellWall_Glycosyl"/>
</dbReference>
<dbReference type="InterPro" id="IPR007267">
    <property type="entry name" value="GtrA_DPMS_TM"/>
</dbReference>
<dbReference type="Pfam" id="PF04138">
    <property type="entry name" value="GtrA_DPMS_TM"/>
    <property type="match status" value="1"/>
</dbReference>
<sequence length="139" mass="15921">MASNLTQMLDRLLQYRLIRFALTGGIATAIHIAVAFFYLHLIQDNVFLANIFGFSLAFIFSYFAQTLLVFKNSVNWGNALRFFLVQFGALLIAQGISELFVDMNSYLRVILVVFILPIVTYIIHKLWTFSDPQPPQHKS</sequence>
<dbReference type="PANTHER" id="PTHR38459:SF1">
    <property type="entry name" value="PROPHAGE BACTOPRENOL-LINKED GLUCOSE TRANSLOCASE HOMOLOG"/>
    <property type="match status" value="1"/>
</dbReference>
<feature type="transmembrane region" description="Helical" evidence="6">
    <location>
        <begin position="82"/>
        <end position="100"/>
    </location>
</feature>
<evidence type="ECO:0000256" key="5">
    <source>
        <dbReference type="ARBA" id="ARBA00023136"/>
    </source>
</evidence>
<dbReference type="PANTHER" id="PTHR38459">
    <property type="entry name" value="PROPHAGE BACTOPRENOL-LINKED GLUCOSE TRANSLOCASE HOMOLOG"/>
    <property type="match status" value="1"/>
</dbReference>
<feature type="transmembrane region" description="Helical" evidence="6">
    <location>
        <begin position="106"/>
        <end position="123"/>
    </location>
</feature>
<dbReference type="AlphaFoldDB" id="A0A090TFR0"/>
<dbReference type="GO" id="GO:0005886">
    <property type="term" value="C:plasma membrane"/>
    <property type="evidence" value="ECO:0007669"/>
    <property type="project" value="TreeGrafter"/>
</dbReference>
<proteinExistence type="inferred from homology"/>
<gene>
    <name evidence="8" type="ORF">JCM19240_731</name>
</gene>